<evidence type="ECO:0000256" key="2">
    <source>
        <dbReference type="ARBA" id="ARBA00000765"/>
    </source>
</evidence>
<sequence>MGGTTTISVGSDGVAIITILNPPVNSLSLDVLNSLKESFDQALQRDDVKAIVVTGAKGKFSGGFDINAFGGVHDGKAMSTGPASKPGYVSIDILSDTVEAARKPSVAAIDGLALGGGLEVAMGCHARIATSTAQLGLPELQLGIIPGFGGTQRLPRLVGLPKALEMMLVSCYLFNPPGDELLDTARRWALDILERRRPWVASLYRTDKLEPLGEAREILNFARAQARRQAPNMQHPQVCIDVIEEGIEYNEFQVLLKSDTCKSLVHIFFAQRGTTKVPGVTDRGLKPRRISKVAILGGGLMGSGIATALLLSGYQVVLKEVNEKFLEGGLGRIKANLTSSVKKGKLSQEKFEKTLSRLKGVLDYESFKDVDMVIEAVIENVSLKQQIFSDLEKYCSPHCILASNTSTIDLNLIGEKTKSHDRIIGAHFFSPAHIMPLLEIVRTEKTSPQVIVDLLDVGKKIRKTPVVVGNCTGFAVNRMFFPYTQSALLLVERGADIYKIDRAITKFGMPMGPFRLCDLVGFGVAIATGSQFVENFPERTYRSMLIPLMQEDKRAGETTRKGFYVYNDKRKASPDPELKKYIEKAREMAGVSVDPKVGGALIQLAKLSDKEIIEMVLFPVVNEACRVYAEGIAVKAADLDIAGVMGMGFPPYRGGIMFWGDSIGSKYICGKLEEWSKMYGDFFKPCGYLAERAALGAPLSTGGADEAKAKSRL</sequence>
<accession>A0AA38W339</accession>
<organism evidence="21 22">
    <name type="scientific">Centaurea solstitialis</name>
    <name type="common">yellow star-thistle</name>
    <dbReference type="NCBI Taxonomy" id="347529"/>
    <lineage>
        <taxon>Eukaryota</taxon>
        <taxon>Viridiplantae</taxon>
        <taxon>Streptophyta</taxon>
        <taxon>Embryophyta</taxon>
        <taxon>Tracheophyta</taxon>
        <taxon>Spermatophyta</taxon>
        <taxon>Magnoliopsida</taxon>
        <taxon>eudicotyledons</taxon>
        <taxon>Gunneridae</taxon>
        <taxon>Pentapetalae</taxon>
        <taxon>asterids</taxon>
        <taxon>campanulids</taxon>
        <taxon>Asterales</taxon>
        <taxon>Asteraceae</taxon>
        <taxon>Carduoideae</taxon>
        <taxon>Cardueae</taxon>
        <taxon>Centaureinae</taxon>
        <taxon>Centaurea</taxon>
    </lineage>
</organism>
<keyword evidence="22" id="KW-1185">Reference proteome</keyword>
<keyword evidence="7" id="KW-0276">Fatty acid metabolism</keyword>
<comment type="similarity">
    <text evidence="18">Belongs to the enoyl-CoA hydratase/isomerase family.</text>
</comment>
<comment type="catalytic activity">
    <reaction evidence="15">
        <text>(3S)-3-hydroxybutanoyl-CoA = (3R)-3-hydroxybutanoyl-CoA</text>
        <dbReference type="Rhea" id="RHEA:21760"/>
        <dbReference type="ChEBI" id="CHEBI:57315"/>
        <dbReference type="ChEBI" id="CHEBI:57316"/>
        <dbReference type="EC" id="5.1.2.3"/>
    </reaction>
</comment>
<dbReference type="GO" id="GO:0005777">
    <property type="term" value="C:peroxisome"/>
    <property type="evidence" value="ECO:0007669"/>
    <property type="project" value="UniProtKB-SubCell"/>
</dbReference>
<dbReference type="CDD" id="cd06558">
    <property type="entry name" value="crotonase-like"/>
    <property type="match status" value="1"/>
</dbReference>
<keyword evidence="13" id="KW-0456">Lyase</keyword>
<evidence type="ECO:0000256" key="17">
    <source>
        <dbReference type="ARBA" id="ARBA00023717"/>
    </source>
</evidence>
<dbReference type="SUPFAM" id="SSF52096">
    <property type="entry name" value="ClpP/crotonase"/>
    <property type="match status" value="1"/>
</dbReference>
<dbReference type="InterPro" id="IPR006180">
    <property type="entry name" value="3-OHacyl-CoA_DH_CS"/>
</dbReference>
<evidence type="ECO:0000256" key="13">
    <source>
        <dbReference type="ARBA" id="ARBA00023239"/>
    </source>
</evidence>
<dbReference type="Pfam" id="PF00378">
    <property type="entry name" value="ECH_1"/>
    <property type="match status" value="1"/>
</dbReference>
<comment type="catalytic activity">
    <reaction evidence="16">
        <text>a (3S)-3-hydroxyacyl-CoA = a (2E)-enoyl-CoA + H2O</text>
        <dbReference type="Rhea" id="RHEA:16105"/>
        <dbReference type="ChEBI" id="CHEBI:15377"/>
        <dbReference type="ChEBI" id="CHEBI:57318"/>
        <dbReference type="ChEBI" id="CHEBI:58856"/>
        <dbReference type="EC" id="4.2.1.17"/>
    </reaction>
</comment>
<dbReference type="FunFam" id="3.40.50.720:FF:000009">
    <property type="entry name" value="Fatty oxidation complex, alpha subunit"/>
    <property type="match status" value="1"/>
</dbReference>
<dbReference type="InterPro" id="IPR018376">
    <property type="entry name" value="Enoyl-CoA_hyd/isom_CS"/>
</dbReference>
<evidence type="ECO:0000256" key="7">
    <source>
        <dbReference type="ARBA" id="ARBA00022832"/>
    </source>
</evidence>
<comment type="subcellular location">
    <subcellularLocation>
        <location evidence="3">Peroxisome</location>
    </subcellularLocation>
</comment>
<dbReference type="GO" id="GO:0008692">
    <property type="term" value="F:3-hydroxybutyryl-CoA epimerase activity"/>
    <property type="evidence" value="ECO:0007669"/>
    <property type="project" value="UniProtKB-EC"/>
</dbReference>
<evidence type="ECO:0000256" key="5">
    <source>
        <dbReference type="ARBA" id="ARBA00007005"/>
    </source>
</evidence>
<comment type="caution">
    <text evidence="21">The sequence shown here is derived from an EMBL/GenBank/DDBJ whole genome shotgun (WGS) entry which is preliminary data.</text>
</comment>
<evidence type="ECO:0000259" key="20">
    <source>
        <dbReference type="Pfam" id="PF02737"/>
    </source>
</evidence>
<comment type="catalytic activity">
    <reaction evidence="1">
        <text>a (3Z)-enoyl-CoA = a 4-saturated (2E)-enoyl-CoA</text>
        <dbReference type="Rhea" id="RHEA:45900"/>
        <dbReference type="ChEBI" id="CHEBI:85097"/>
        <dbReference type="ChEBI" id="CHEBI:85489"/>
        <dbReference type="EC" id="5.3.3.8"/>
    </reaction>
</comment>
<dbReference type="Gene3D" id="1.10.1040.50">
    <property type="match status" value="1"/>
</dbReference>
<dbReference type="FunFam" id="1.10.1040.50:FF:000004">
    <property type="entry name" value="Peroxisomal fatty acid beta-oxidation multifunctional protein"/>
    <property type="match status" value="1"/>
</dbReference>
<dbReference type="InterPro" id="IPR001753">
    <property type="entry name" value="Enoyl-CoA_hydra/iso"/>
</dbReference>
<dbReference type="InterPro" id="IPR006108">
    <property type="entry name" value="3HC_DH_C"/>
</dbReference>
<evidence type="ECO:0000256" key="12">
    <source>
        <dbReference type="ARBA" id="ARBA00023235"/>
    </source>
</evidence>
<dbReference type="Gene3D" id="3.90.226.10">
    <property type="entry name" value="2-enoyl-CoA Hydratase, Chain A, domain 1"/>
    <property type="match status" value="1"/>
</dbReference>
<evidence type="ECO:0000256" key="16">
    <source>
        <dbReference type="ARBA" id="ARBA00023709"/>
    </source>
</evidence>
<evidence type="ECO:0000256" key="10">
    <source>
        <dbReference type="ARBA" id="ARBA00023098"/>
    </source>
</evidence>
<evidence type="ECO:0000256" key="6">
    <source>
        <dbReference type="ARBA" id="ARBA00008750"/>
    </source>
</evidence>
<comment type="catalytic activity">
    <reaction evidence="17">
        <text>a 4-saturated-(3S)-3-hydroxyacyl-CoA = a (3E)-enoyl-CoA + H2O</text>
        <dbReference type="Rhea" id="RHEA:20724"/>
        <dbReference type="ChEBI" id="CHEBI:15377"/>
        <dbReference type="ChEBI" id="CHEBI:58521"/>
        <dbReference type="ChEBI" id="CHEBI:137480"/>
        <dbReference type="EC" id="4.2.1.17"/>
    </reaction>
</comment>
<keyword evidence="14" id="KW-0511">Multifunctional enzyme</keyword>
<dbReference type="InterPro" id="IPR029045">
    <property type="entry name" value="ClpP/crotonase-like_dom_sf"/>
</dbReference>
<evidence type="ECO:0000256" key="9">
    <source>
        <dbReference type="ARBA" id="ARBA00023027"/>
    </source>
</evidence>
<dbReference type="Proteomes" id="UP001172457">
    <property type="component" value="Chromosome 8"/>
</dbReference>
<comment type="catalytic activity">
    <reaction evidence="2">
        <text>a (3E)-enoyl-CoA = a 4-saturated (2E)-enoyl-CoA</text>
        <dbReference type="Rhea" id="RHEA:45228"/>
        <dbReference type="ChEBI" id="CHEBI:58521"/>
        <dbReference type="ChEBI" id="CHEBI:85097"/>
        <dbReference type="EC" id="5.3.3.8"/>
    </reaction>
</comment>
<evidence type="ECO:0000256" key="15">
    <source>
        <dbReference type="ARBA" id="ARBA00023701"/>
    </source>
</evidence>
<dbReference type="GO" id="GO:0006635">
    <property type="term" value="P:fatty acid beta-oxidation"/>
    <property type="evidence" value="ECO:0007669"/>
    <property type="project" value="TreeGrafter"/>
</dbReference>
<keyword evidence="9" id="KW-0520">NAD</keyword>
<comment type="similarity">
    <text evidence="5">In the central section; belongs to the 3-hydroxyacyl-CoA dehydrogenase family.</text>
</comment>
<name>A0AA38W339_9ASTR</name>
<dbReference type="InterPro" id="IPR006176">
    <property type="entry name" value="3-OHacyl-CoA_DH_NAD-bd"/>
</dbReference>
<evidence type="ECO:0000259" key="19">
    <source>
        <dbReference type="Pfam" id="PF00725"/>
    </source>
</evidence>
<evidence type="ECO:0000256" key="1">
    <source>
        <dbReference type="ARBA" id="ARBA00000452"/>
    </source>
</evidence>
<dbReference type="PROSITE" id="PS00166">
    <property type="entry name" value="ENOYL_COA_HYDRATASE"/>
    <property type="match status" value="1"/>
</dbReference>
<feature type="domain" description="3-hydroxyacyl-CoA dehydrogenase C-terminal" evidence="19">
    <location>
        <begin position="473"/>
        <end position="566"/>
    </location>
</feature>
<dbReference type="Pfam" id="PF02737">
    <property type="entry name" value="3HCDH_N"/>
    <property type="match status" value="1"/>
</dbReference>
<evidence type="ECO:0000256" key="14">
    <source>
        <dbReference type="ARBA" id="ARBA00023268"/>
    </source>
</evidence>
<dbReference type="Pfam" id="PF00725">
    <property type="entry name" value="3HCDH"/>
    <property type="match status" value="1"/>
</dbReference>
<evidence type="ECO:0000256" key="4">
    <source>
        <dbReference type="ARBA" id="ARBA00005005"/>
    </source>
</evidence>
<evidence type="ECO:0008006" key="23">
    <source>
        <dbReference type="Google" id="ProtNLM"/>
    </source>
</evidence>
<comment type="similarity">
    <text evidence="6">In the N-terminal section; belongs to the enoyl-CoA hydratase/isomerase family.</text>
</comment>
<dbReference type="AlphaFoldDB" id="A0AA38W339"/>
<dbReference type="InterPro" id="IPR008927">
    <property type="entry name" value="6-PGluconate_DH-like_C_sf"/>
</dbReference>
<keyword evidence="10" id="KW-0443">Lipid metabolism</keyword>
<keyword evidence="12" id="KW-0413">Isomerase</keyword>
<dbReference type="SUPFAM" id="SSF48179">
    <property type="entry name" value="6-phosphogluconate dehydrogenase C-terminal domain-like"/>
    <property type="match status" value="2"/>
</dbReference>
<evidence type="ECO:0000313" key="21">
    <source>
        <dbReference type="EMBL" id="KAJ9536930.1"/>
    </source>
</evidence>
<evidence type="ECO:0000256" key="3">
    <source>
        <dbReference type="ARBA" id="ARBA00004275"/>
    </source>
</evidence>
<dbReference type="PANTHER" id="PTHR23309:SF9">
    <property type="entry name" value="PEROXISOMAL FATTY ACID BETA-OXIDATION MULTIFUNCTIONAL PROTEIN MFP2"/>
    <property type="match status" value="1"/>
</dbReference>
<dbReference type="GO" id="GO:0003857">
    <property type="term" value="F:(3S)-3-hydroxyacyl-CoA dehydrogenase (NAD+) activity"/>
    <property type="evidence" value="ECO:0007669"/>
    <property type="project" value="TreeGrafter"/>
</dbReference>
<dbReference type="GO" id="GO:0004165">
    <property type="term" value="F:delta(3)-delta(2)-enoyl-CoA isomerase activity"/>
    <property type="evidence" value="ECO:0007669"/>
    <property type="project" value="UniProtKB-EC"/>
</dbReference>
<evidence type="ECO:0000256" key="18">
    <source>
        <dbReference type="RuleBase" id="RU003707"/>
    </source>
</evidence>
<keyword evidence="11" id="KW-0576">Peroxisome</keyword>
<keyword evidence="8" id="KW-0560">Oxidoreductase</keyword>
<proteinExistence type="inferred from homology"/>
<feature type="domain" description="3-hydroxyacyl-CoA dehydrogenase NAD binding" evidence="20">
    <location>
        <begin position="292"/>
        <end position="470"/>
    </location>
</feature>
<protein>
    <recommendedName>
        <fullName evidence="23">3-hydroxyacyl-CoA dehydrogenase</fullName>
    </recommendedName>
</protein>
<comment type="pathway">
    <text evidence="4">Lipid metabolism; fatty acid beta-oxidation.</text>
</comment>
<dbReference type="GO" id="GO:0004300">
    <property type="term" value="F:enoyl-CoA hydratase activity"/>
    <property type="evidence" value="ECO:0007669"/>
    <property type="project" value="UniProtKB-EC"/>
</dbReference>
<dbReference type="GO" id="GO:0070403">
    <property type="term" value="F:NAD+ binding"/>
    <property type="evidence" value="ECO:0007669"/>
    <property type="project" value="InterPro"/>
</dbReference>
<dbReference type="PROSITE" id="PS00067">
    <property type="entry name" value="3HCDH"/>
    <property type="match status" value="1"/>
</dbReference>
<dbReference type="InterPro" id="IPR036291">
    <property type="entry name" value="NAD(P)-bd_dom_sf"/>
</dbReference>
<evidence type="ECO:0000256" key="11">
    <source>
        <dbReference type="ARBA" id="ARBA00023140"/>
    </source>
</evidence>
<dbReference type="Gene3D" id="3.40.50.720">
    <property type="entry name" value="NAD(P)-binding Rossmann-like Domain"/>
    <property type="match status" value="1"/>
</dbReference>
<evidence type="ECO:0000313" key="22">
    <source>
        <dbReference type="Proteomes" id="UP001172457"/>
    </source>
</evidence>
<dbReference type="SUPFAM" id="SSF51735">
    <property type="entry name" value="NAD(P)-binding Rossmann-fold domains"/>
    <property type="match status" value="1"/>
</dbReference>
<dbReference type="PANTHER" id="PTHR23309">
    <property type="entry name" value="3-HYDROXYACYL-COA DEHYROGENASE"/>
    <property type="match status" value="1"/>
</dbReference>
<reference evidence="21" key="1">
    <citation type="submission" date="2023-03" db="EMBL/GenBank/DDBJ databases">
        <title>Chromosome-scale reference genome and RAD-based genetic map of yellow starthistle (Centaurea solstitialis) reveal putative structural variation and QTLs associated with invader traits.</title>
        <authorList>
            <person name="Reatini B."/>
            <person name="Cang F.A."/>
            <person name="Jiang Q."/>
            <person name="Mckibben M.T.W."/>
            <person name="Barker M.S."/>
            <person name="Rieseberg L.H."/>
            <person name="Dlugosch K.M."/>
        </authorList>
    </citation>
    <scope>NUCLEOTIDE SEQUENCE</scope>
    <source>
        <strain evidence="21">CAN-66</strain>
        <tissue evidence="21">Leaf</tissue>
    </source>
</reference>
<dbReference type="EMBL" id="JARYMX010000008">
    <property type="protein sequence ID" value="KAJ9536930.1"/>
    <property type="molecule type" value="Genomic_DNA"/>
</dbReference>
<gene>
    <name evidence="21" type="ORF">OSB04_029663</name>
</gene>
<evidence type="ECO:0000256" key="8">
    <source>
        <dbReference type="ARBA" id="ARBA00023002"/>
    </source>
</evidence>